<name>A0AAD2HCR6_9AGAR</name>
<organism evidence="2 3">
    <name type="scientific">Mycena citricolor</name>
    <dbReference type="NCBI Taxonomy" id="2018698"/>
    <lineage>
        <taxon>Eukaryota</taxon>
        <taxon>Fungi</taxon>
        <taxon>Dikarya</taxon>
        <taxon>Basidiomycota</taxon>
        <taxon>Agaricomycotina</taxon>
        <taxon>Agaricomycetes</taxon>
        <taxon>Agaricomycetidae</taxon>
        <taxon>Agaricales</taxon>
        <taxon>Marasmiineae</taxon>
        <taxon>Mycenaceae</taxon>
        <taxon>Mycena</taxon>
    </lineage>
</organism>
<protein>
    <submittedName>
        <fullName evidence="2">Uncharacterized protein</fullName>
    </submittedName>
</protein>
<dbReference type="Proteomes" id="UP001295794">
    <property type="component" value="Unassembled WGS sequence"/>
</dbReference>
<proteinExistence type="predicted"/>
<evidence type="ECO:0000313" key="2">
    <source>
        <dbReference type="EMBL" id="CAK5273808.1"/>
    </source>
</evidence>
<dbReference type="AlphaFoldDB" id="A0AAD2HCR6"/>
<keyword evidence="3" id="KW-1185">Reference proteome</keyword>
<evidence type="ECO:0000256" key="1">
    <source>
        <dbReference type="SAM" id="MobiDB-lite"/>
    </source>
</evidence>
<feature type="region of interest" description="Disordered" evidence="1">
    <location>
        <begin position="118"/>
        <end position="156"/>
    </location>
</feature>
<accession>A0AAD2HCR6</accession>
<dbReference type="EMBL" id="CAVNYO010000399">
    <property type="protein sequence ID" value="CAK5273808.1"/>
    <property type="molecule type" value="Genomic_DNA"/>
</dbReference>
<evidence type="ECO:0000313" key="3">
    <source>
        <dbReference type="Proteomes" id="UP001295794"/>
    </source>
</evidence>
<feature type="compositionally biased region" description="Polar residues" evidence="1">
    <location>
        <begin position="118"/>
        <end position="132"/>
    </location>
</feature>
<comment type="caution">
    <text evidence="2">The sequence shown here is derived from an EMBL/GenBank/DDBJ whole genome shotgun (WGS) entry which is preliminary data.</text>
</comment>
<gene>
    <name evidence="2" type="ORF">MYCIT1_LOCUS20530</name>
</gene>
<reference evidence="2" key="1">
    <citation type="submission" date="2023-11" db="EMBL/GenBank/DDBJ databases">
        <authorList>
            <person name="De Vega J J."/>
            <person name="De Vega J J."/>
        </authorList>
    </citation>
    <scope>NUCLEOTIDE SEQUENCE</scope>
</reference>
<sequence length="167" mass="18713">MHHPEFYDATAMDVPEEDLGFFIIGFAPVGGLLFEDAVDLNSYRHDEREIVDLLDEPELDALQPLIASPPLWDEPLPALLDYEAEEILEELRTLKIKSASELRRHGLPILNIMPPSNSGQTWATTRSPSKENFSPLDGSLSRFRDRASGSRRALNTGLGSPEINRVF</sequence>